<dbReference type="InterPro" id="IPR009057">
    <property type="entry name" value="Homeodomain-like_sf"/>
</dbReference>
<dbReference type="Gene3D" id="1.10.10.60">
    <property type="entry name" value="Homeodomain-like"/>
    <property type="match status" value="2"/>
</dbReference>
<dbReference type="Proteomes" id="UP000621560">
    <property type="component" value="Unassembled WGS sequence"/>
</dbReference>
<dbReference type="SMART" id="SM00342">
    <property type="entry name" value="HTH_ARAC"/>
    <property type="match status" value="1"/>
</dbReference>
<dbReference type="AlphaFoldDB" id="A0A927BNG5"/>
<dbReference type="Pfam" id="PF12833">
    <property type="entry name" value="HTH_18"/>
    <property type="match status" value="1"/>
</dbReference>
<sequence length="287" mass="33663">MKRQLQPQYGYHYRRRTSDRHLETFHAHPGLELCYVHAGRGRLWLDERHYSVGPDMLLIFQPFQLHRVQMEVSAETPFVRTVLQFDPALLADHLPLFPELQRFFRHLHDDRLETPVLTGWTEDSVYTALLAEYAHVLPQLSEADNREQYVQLLLMLLRLVQHRWRADKERGAAQPRPQHRAEEVMAWIDRHYAEVFRMERLASALYLSSSHLSHLFREATGSTIGDYIAARRMREAGRLLTSTALAIPEIAVRVGLGSPSYFCQVFKKRMGTSPHRYRLINRNEAQK</sequence>
<dbReference type="PANTHER" id="PTHR43280">
    <property type="entry name" value="ARAC-FAMILY TRANSCRIPTIONAL REGULATOR"/>
    <property type="match status" value="1"/>
</dbReference>
<proteinExistence type="predicted"/>
<evidence type="ECO:0000256" key="2">
    <source>
        <dbReference type="ARBA" id="ARBA00023125"/>
    </source>
</evidence>
<dbReference type="InterPro" id="IPR037923">
    <property type="entry name" value="HTH-like"/>
</dbReference>
<dbReference type="InterPro" id="IPR014710">
    <property type="entry name" value="RmlC-like_jellyroll"/>
</dbReference>
<evidence type="ECO:0000256" key="1">
    <source>
        <dbReference type="ARBA" id="ARBA00023015"/>
    </source>
</evidence>
<dbReference type="EMBL" id="JACXIZ010000004">
    <property type="protein sequence ID" value="MBD2843777.1"/>
    <property type="molecule type" value="Genomic_DNA"/>
</dbReference>
<dbReference type="RefSeq" id="WP_190913892.1">
    <property type="nucleotide sequence ID" value="NZ_JACXIZ010000004.1"/>
</dbReference>
<dbReference type="SUPFAM" id="SSF51215">
    <property type="entry name" value="Regulatory protein AraC"/>
    <property type="match status" value="1"/>
</dbReference>
<comment type="caution">
    <text evidence="5">The sequence shown here is derived from an EMBL/GenBank/DDBJ whole genome shotgun (WGS) entry which is preliminary data.</text>
</comment>
<evidence type="ECO:0000313" key="5">
    <source>
        <dbReference type="EMBL" id="MBD2843777.1"/>
    </source>
</evidence>
<keyword evidence="1" id="KW-0805">Transcription regulation</keyword>
<keyword evidence="2" id="KW-0238">DNA-binding</keyword>
<dbReference type="InterPro" id="IPR020449">
    <property type="entry name" value="Tscrpt_reg_AraC-type_HTH"/>
</dbReference>
<evidence type="ECO:0000256" key="3">
    <source>
        <dbReference type="ARBA" id="ARBA00023163"/>
    </source>
</evidence>
<feature type="domain" description="HTH araC/xylS-type" evidence="4">
    <location>
        <begin position="182"/>
        <end position="280"/>
    </location>
</feature>
<accession>A0A927BNG5</accession>
<evidence type="ECO:0000313" key="6">
    <source>
        <dbReference type="Proteomes" id="UP000621560"/>
    </source>
</evidence>
<dbReference type="Gene3D" id="2.60.120.10">
    <property type="entry name" value="Jelly Rolls"/>
    <property type="match status" value="1"/>
</dbReference>
<gene>
    <name evidence="5" type="ORF">IDH44_01120</name>
</gene>
<protein>
    <submittedName>
        <fullName evidence="5">Helix-turn-helix transcriptional regulator</fullName>
    </submittedName>
</protein>
<dbReference type="PRINTS" id="PR00032">
    <property type="entry name" value="HTHARAC"/>
</dbReference>
<keyword evidence="3" id="KW-0804">Transcription</keyword>
<keyword evidence="6" id="KW-1185">Reference proteome</keyword>
<dbReference type="PANTHER" id="PTHR43280:SF28">
    <property type="entry name" value="HTH-TYPE TRANSCRIPTIONAL ACTIVATOR RHAS"/>
    <property type="match status" value="1"/>
</dbReference>
<organism evidence="5 6">
    <name type="scientific">Paenibacillus sabuli</name>
    <dbReference type="NCBI Taxonomy" id="2772509"/>
    <lineage>
        <taxon>Bacteria</taxon>
        <taxon>Bacillati</taxon>
        <taxon>Bacillota</taxon>
        <taxon>Bacilli</taxon>
        <taxon>Bacillales</taxon>
        <taxon>Paenibacillaceae</taxon>
        <taxon>Paenibacillus</taxon>
    </lineage>
</organism>
<dbReference type="Pfam" id="PF02311">
    <property type="entry name" value="AraC_binding"/>
    <property type="match status" value="1"/>
</dbReference>
<evidence type="ECO:0000259" key="4">
    <source>
        <dbReference type="PROSITE" id="PS01124"/>
    </source>
</evidence>
<dbReference type="InterPro" id="IPR018060">
    <property type="entry name" value="HTH_AraC"/>
</dbReference>
<name>A0A927BNG5_9BACL</name>
<dbReference type="GO" id="GO:0043565">
    <property type="term" value="F:sequence-specific DNA binding"/>
    <property type="evidence" value="ECO:0007669"/>
    <property type="project" value="InterPro"/>
</dbReference>
<dbReference type="GO" id="GO:0003700">
    <property type="term" value="F:DNA-binding transcription factor activity"/>
    <property type="evidence" value="ECO:0007669"/>
    <property type="project" value="InterPro"/>
</dbReference>
<dbReference type="SUPFAM" id="SSF46689">
    <property type="entry name" value="Homeodomain-like"/>
    <property type="match status" value="2"/>
</dbReference>
<reference evidence="5" key="1">
    <citation type="submission" date="2020-09" db="EMBL/GenBank/DDBJ databases">
        <title>A novel bacterium of genus Paenibacillus, isolated from South China Sea.</title>
        <authorList>
            <person name="Huang H."/>
            <person name="Mo K."/>
            <person name="Hu Y."/>
        </authorList>
    </citation>
    <scope>NUCLEOTIDE SEQUENCE</scope>
    <source>
        <strain evidence="5">IB182496</strain>
    </source>
</reference>
<dbReference type="InterPro" id="IPR003313">
    <property type="entry name" value="AraC-bd"/>
</dbReference>
<dbReference type="PROSITE" id="PS01124">
    <property type="entry name" value="HTH_ARAC_FAMILY_2"/>
    <property type="match status" value="1"/>
</dbReference>